<keyword evidence="2" id="KW-1185">Reference proteome</keyword>
<proteinExistence type="predicted"/>
<dbReference type="Proteomes" id="UP000295281">
    <property type="component" value="Unassembled WGS sequence"/>
</dbReference>
<accession>A0A4R6USB1</accession>
<name>A0A4R6USB1_9ACTN</name>
<dbReference type="EMBL" id="SNYN01000014">
    <property type="protein sequence ID" value="TDQ49962.1"/>
    <property type="molecule type" value="Genomic_DNA"/>
</dbReference>
<organism evidence="1 2">
    <name type="scientific">Actinorugispora endophytica</name>
    <dbReference type="NCBI Taxonomy" id="1605990"/>
    <lineage>
        <taxon>Bacteria</taxon>
        <taxon>Bacillati</taxon>
        <taxon>Actinomycetota</taxon>
        <taxon>Actinomycetes</taxon>
        <taxon>Streptosporangiales</taxon>
        <taxon>Nocardiopsidaceae</taxon>
        <taxon>Actinorugispora</taxon>
    </lineage>
</organism>
<comment type="caution">
    <text evidence="1">The sequence shown here is derived from an EMBL/GenBank/DDBJ whole genome shotgun (WGS) entry which is preliminary data.</text>
</comment>
<reference evidence="1 2" key="1">
    <citation type="submission" date="2019-03" db="EMBL/GenBank/DDBJ databases">
        <title>Genomic Encyclopedia of Type Strains, Phase IV (KMG-IV): sequencing the most valuable type-strain genomes for metagenomic binning, comparative biology and taxonomic classification.</title>
        <authorList>
            <person name="Goeker M."/>
        </authorList>
    </citation>
    <scope>NUCLEOTIDE SEQUENCE [LARGE SCALE GENOMIC DNA]</scope>
    <source>
        <strain evidence="1 2">DSM 46770</strain>
    </source>
</reference>
<evidence type="ECO:0000313" key="1">
    <source>
        <dbReference type="EMBL" id="TDQ49962.1"/>
    </source>
</evidence>
<sequence length="64" mass="7180">MDSAPEIADRVRVPWGVDHVEGVVTEMIGMPREPWAQVEILLEGMEEPMYINFPISMIEPAQAA</sequence>
<evidence type="ECO:0000313" key="2">
    <source>
        <dbReference type="Proteomes" id="UP000295281"/>
    </source>
</evidence>
<protein>
    <submittedName>
        <fullName evidence="1">Uncharacterized protein</fullName>
    </submittedName>
</protein>
<gene>
    <name evidence="1" type="ORF">EV190_1146</name>
</gene>
<dbReference type="AlphaFoldDB" id="A0A4R6USB1"/>